<dbReference type="SUPFAM" id="SSF56672">
    <property type="entry name" value="DNA/RNA polymerases"/>
    <property type="match status" value="1"/>
</dbReference>
<dbReference type="InterPro" id="IPR043502">
    <property type="entry name" value="DNA/RNA_pol_sf"/>
</dbReference>
<evidence type="ECO:0000313" key="2">
    <source>
        <dbReference type="Proteomes" id="UP001165341"/>
    </source>
</evidence>
<accession>A0AA41R2F0</accession>
<reference evidence="1" key="1">
    <citation type="submission" date="2022-03" db="EMBL/GenBank/DDBJ databases">
        <title>Cryobacterium sp. nov. strain ZS14-85, isolated from Antarctic soil.</title>
        <authorList>
            <person name="Li J."/>
            <person name="Niu G."/>
        </authorList>
    </citation>
    <scope>NUCLEOTIDE SEQUENCE</scope>
    <source>
        <strain evidence="1">ZS14-85</strain>
    </source>
</reference>
<dbReference type="Proteomes" id="UP001165341">
    <property type="component" value="Unassembled WGS sequence"/>
</dbReference>
<sequence length="1067" mass="118194">MSQTLLAPSQNKNTRAVTAKTASFTFYDIECLNNVFTLCAYSPRTNSVDVFYLVDDTEDSALSAELRTSPFDTTVAAHAIIASNPAFQARNDLTRTIRFHDLSTWLGNYALVQMFGLSDADSVNDPESTSSYTEHLRPVCDTDPEYDPFDKHPYFAGYNSSNYDTTMLAMYFMEAFAHLPAAMAAGQRADYKFVPADASRLRSYNNDLFQEPYKSYMPKYLTDSPVAGGKRWKSVPHKIRQAMINSGRHLDVARLNEAQQMVALKRLLGGLGRQIMESDKLGTHNATVESVEDLYELLSYNVSDVVGLANLFDHPTFASGFDLKKGLLDEYPETVYDKSKFSYAPNISPRAVRRGRLTPDSSSAKFVGLILSPYGNLEDMESVSYLYPSEQVAQERGIPRVNVLDECLTFFQAGVADPEARASFDEVYRYYKSIEGVNFNSSEEYRSSYPDGGRANVLSEIAKAPNNLPYFQADGSPSTCFATFSTGGIHGAEADWGAYGEELVTWDENERLLREVKKLVPDPLVMRTTKGGIMLSDGRVVEFKDVISAKSTIKALTARSEAIASMGDNPDPAQLAVIEEQYAGIGYKPSKPRPELFEQKKDGSTKLKPKYTFTSMAKAIHEDFTSYYPNMLRNMSAFYNAELGEDRYAKILADKDRYGQMMKDPSITPEEKTRLGVLRNGTKLILNSASGAGDTAHFTPIRVNNAIISMRIIGQLFSWRIGQAQTLAGARIISTNTDGLYSVLDEETNNRVLAEQQALINVEIEPEPLIIVSKDSNNRLELEVPEDPNTPIWEAHIVSASGGTLACHKEPQPTKSLAHPAVLDWALARYLRYIAGGFVPSWSTDGAPISLADPMDRRLGKQLLHEAVRENDPVLAARLFQNVVVASNGKITIPFASDPMDPINPDPNAVVNPRTLQHYNRMFIVHQGKPGAVSLRAAGAWVVNPASKMKRQKEGKGATATDGVALAILQANGFARTRLEASEFNRELLPVEQDVAVRRISGIDPSWSILIENSDLICMEEGKLRDLLGCLDLDVYLDMLVTVYEKNWKNDAEDAGATDDALDDDEE</sequence>
<protein>
    <submittedName>
        <fullName evidence="1">Uncharacterized protein</fullName>
    </submittedName>
</protein>
<dbReference type="EMBL" id="JALGAR010000006">
    <property type="protein sequence ID" value="MCI4659656.1"/>
    <property type="molecule type" value="Genomic_DNA"/>
</dbReference>
<proteinExistence type="predicted"/>
<gene>
    <name evidence="1" type="ORF">MQH31_17770</name>
</gene>
<dbReference type="RefSeq" id="WP_243013147.1">
    <property type="nucleotide sequence ID" value="NZ_JALGAR010000006.1"/>
</dbReference>
<organism evidence="1 2">
    <name type="scientific">Cryobacterium zhongshanensis</name>
    <dbReference type="NCBI Taxonomy" id="2928153"/>
    <lineage>
        <taxon>Bacteria</taxon>
        <taxon>Bacillati</taxon>
        <taxon>Actinomycetota</taxon>
        <taxon>Actinomycetes</taxon>
        <taxon>Micrococcales</taxon>
        <taxon>Microbacteriaceae</taxon>
        <taxon>Cryobacterium</taxon>
    </lineage>
</organism>
<name>A0AA41R2F0_9MICO</name>
<comment type="caution">
    <text evidence="1">The sequence shown here is derived from an EMBL/GenBank/DDBJ whole genome shotgun (WGS) entry which is preliminary data.</text>
</comment>
<evidence type="ECO:0000313" key="1">
    <source>
        <dbReference type="EMBL" id="MCI4659656.1"/>
    </source>
</evidence>
<dbReference type="AlphaFoldDB" id="A0AA41R2F0"/>
<keyword evidence="2" id="KW-1185">Reference proteome</keyword>